<evidence type="ECO:0000313" key="2">
    <source>
        <dbReference type="EMBL" id="KAF9508495.1"/>
    </source>
</evidence>
<proteinExistence type="predicted"/>
<feature type="compositionally biased region" description="Basic and acidic residues" evidence="1">
    <location>
        <begin position="112"/>
        <end position="121"/>
    </location>
</feature>
<dbReference type="EMBL" id="MU129057">
    <property type="protein sequence ID" value="KAF9508495.1"/>
    <property type="molecule type" value="Genomic_DNA"/>
</dbReference>
<protein>
    <submittedName>
        <fullName evidence="2">Uncharacterized protein</fullName>
    </submittedName>
</protein>
<evidence type="ECO:0000313" key="3">
    <source>
        <dbReference type="Proteomes" id="UP000886523"/>
    </source>
</evidence>
<keyword evidence="3" id="KW-1185">Reference proteome</keyword>
<sequence length="199" mass="22465">MKGIFSPGSCSRLTLGHPRLVVLYQSYPRENSARFAGQDTILRSISQYRFCSFQIVFLQHEAYIILLLIGLMPPMHQEVAGRQPPKEGLKFCGDGPVAYKDQRAKRTRRSKGRQEGGQKNKRDTKRSVPKRNERKTTNSAEGYTSQKNPRWSATQDPQQHEDGMKLTHRQCEPAKIRNYQKAASAASVKDAGARDSGTD</sequence>
<evidence type="ECO:0000256" key="1">
    <source>
        <dbReference type="SAM" id="MobiDB-lite"/>
    </source>
</evidence>
<feature type="compositionally biased region" description="Low complexity" evidence="1">
    <location>
        <begin position="181"/>
        <end position="190"/>
    </location>
</feature>
<dbReference type="AlphaFoldDB" id="A0A9P6DSD7"/>
<dbReference type="Proteomes" id="UP000886523">
    <property type="component" value="Unassembled WGS sequence"/>
</dbReference>
<reference evidence="2" key="1">
    <citation type="journal article" date="2020" name="Nat. Commun.">
        <title>Large-scale genome sequencing of mycorrhizal fungi provides insights into the early evolution of symbiotic traits.</title>
        <authorList>
            <person name="Miyauchi S."/>
            <person name="Kiss E."/>
            <person name="Kuo A."/>
            <person name="Drula E."/>
            <person name="Kohler A."/>
            <person name="Sanchez-Garcia M."/>
            <person name="Morin E."/>
            <person name="Andreopoulos B."/>
            <person name="Barry K.W."/>
            <person name="Bonito G."/>
            <person name="Buee M."/>
            <person name="Carver A."/>
            <person name="Chen C."/>
            <person name="Cichocki N."/>
            <person name="Clum A."/>
            <person name="Culley D."/>
            <person name="Crous P.W."/>
            <person name="Fauchery L."/>
            <person name="Girlanda M."/>
            <person name="Hayes R.D."/>
            <person name="Keri Z."/>
            <person name="LaButti K."/>
            <person name="Lipzen A."/>
            <person name="Lombard V."/>
            <person name="Magnuson J."/>
            <person name="Maillard F."/>
            <person name="Murat C."/>
            <person name="Nolan M."/>
            <person name="Ohm R.A."/>
            <person name="Pangilinan J."/>
            <person name="Pereira M.F."/>
            <person name="Perotto S."/>
            <person name="Peter M."/>
            <person name="Pfister S."/>
            <person name="Riley R."/>
            <person name="Sitrit Y."/>
            <person name="Stielow J.B."/>
            <person name="Szollosi G."/>
            <person name="Zifcakova L."/>
            <person name="Stursova M."/>
            <person name="Spatafora J.W."/>
            <person name="Tedersoo L."/>
            <person name="Vaario L.M."/>
            <person name="Yamada A."/>
            <person name="Yan M."/>
            <person name="Wang P."/>
            <person name="Xu J."/>
            <person name="Bruns T."/>
            <person name="Baldrian P."/>
            <person name="Vilgalys R."/>
            <person name="Dunand C."/>
            <person name="Henrissat B."/>
            <person name="Grigoriev I.V."/>
            <person name="Hibbett D."/>
            <person name="Nagy L.G."/>
            <person name="Martin F.M."/>
        </authorList>
    </citation>
    <scope>NUCLEOTIDE SEQUENCE</scope>
    <source>
        <strain evidence="2">UP504</strain>
    </source>
</reference>
<organism evidence="2 3">
    <name type="scientific">Hydnum rufescens UP504</name>
    <dbReference type="NCBI Taxonomy" id="1448309"/>
    <lineage>
        <taxon>Eukaryota</taxon>
        <taxon>Fungi</taxon>
        <taxon>Dikarya</taxon>
        <taxon>Basidiomycota</taxon>
        <taxon>Agaricomycotina</taxon>
        <taxon>Agaricomycetes</taxon>
        <taxon>Cantharellales</taxon>
        <taxon>Hydnaceae</taxon>
        <taxon>Hydnum</taxon>
    </lineage>
</organism>
<name>A0A9P6DSD7_9AGAM</name>
<feature type="compositionally biased region" description="Basic and acidic residues" evidence="1">
    <location>
        <begin position="158"/>
        <end position="175"/>
    </location>
</feature>
<comment type="caution">
    <text evidence="2">The sequence shown here is derived from an EMBL/GenBank/DDBJ whole genome shotgun (WGS) entry which is preliminary data.</text>
</comment>
<feature type="compositionally biased region" description="Polar residues" evidence="1">
    <location>
        <begin position="137"/>
        <end position="157"/>
    </location>
</feature>
<accession>A0A9P6DSD7</accession>
<feature type="region of interest" description="Disordered" evidence="1">
    <location>
        <begin position="78"/>
        <end position="199"/>
    </location>
</feature>
<gene>
    <name evidence="2" type="ORF">BS47DRAFT_1365900</name>
</gene>